<organism evidence="5 6">
    <name type="scientific">Drosophila ananassae</name>
    <name type="common">Fruit fly</name>
    <dbReference type="NCBI Taxonomy" id="7217"/>
    <lineage>
        <taxon>Eukaryota</taxon>
        <taxon>Metazoa</taxon>
        <taxon>Ecdysozoa</taxon>
        <taxon>Arthropoda</taxon>
        <taxon>Hexapoda</taxon>
        <taxon>Insecta</taxon>
        <taxon>Pterygota</taxon>
        <taxon>Neoptera</taxon>
        <taxon>Endopterygota</taxon>
        <taxon>Diptera</taxon>
        <taxon>Brachycera</taxon>
        <taxon>Muscomorpha</taxon>
        <taxon>Ephydroidea</taxon>
        <taxon>Drosophilidae</taxon>
        <taxon>Drosophila</taxon>
        <taxon>Sophophora</taxon>
    </lineage>
</organism>
<dbReference type="HOGENOM" id="CLU_040862_0_0_1"/>
<feature type="compositionally biased region" description="Basic and acidic residues" evidence="3">
    <location>
        <begin position="87"/>
        <end position="100"/>
    </location>
</feature>
<dbReference type="InterPro" id="IPR013272">
    <property type="entry name" value="Vps72/YL1_C"/>
</dbReference>
<dbReference type="PhylomeDB" id="B3MJY9"/>
<dbReference type="GO" id="GO:0140861">
    <property type="term" value="P:DNA repair-dependent chromatin remodeling"/>
    <property type="evidence" value="ECO:0007669"/>
    <property type="project" value="EnsemblMetazoa"/>
</dbReference>
<feature type="domain" description="Vps72/YL1 C-terminal" evidence="4">
    <location>
        <begin position="277"/>
        <end position="306"/>
    </location>
</feature>
<evidence type="ECO:0000256" key="1">
    <source>
        <dbReference type="ARBA" id="ARBA00006832"/>
    </source>
</evidence>
<dbReference type="OMA" id="TGPTIRY"/>
<dbReference type="SMART" id="SM00993">
    <property type="entry name" value="YL1_C"/>
    <property type="match status" value="1"/>
</dbReference>
<dbReference type="GeneID" id="6498640"/>
<proteinExistence type="inferred from homology"/>
<dbReference type="InParanoid" id="B3MJY9"/>
<accession>B3MJY9</accession>
<dbReference type="FunCoup" id="B3MJY9">
    <property type="interactions" value="2244"/>
</dbReference>
<evidence type="ECO:0000256" key="3">
    <source>
        <dbReference type="SAM" id="MobiDB-lite"/>
    </source>
</evidence>
<evidence type="ECO:0000259" key="4">
    <source>
        <dbReference type="SMART" id="SM00993"/>
    </source>
</evidence>
<dbReference type="EMBL" id="CH902620">
    <property type="protein sequence ID" value="EDV32444.1"/>
    <property type="molecule type" value="Genomic_DNA"/>
</dbReference>
<dbReference type="SMR" id="B3MJY9"/>
<dbReference type="PANTHER" id="PTHR13275:SF4">
    <property type="entry name" value="VACUOLAR PROTEIN SORTING-ASSOCIATED PROTEIN 72 HOMOLOG"/>
    <property type="match status" value="1"/>
</dbReference>
<evidence type="ECO:0000313" key="5">
    <source>
        <dbReference type="EMBL" id="EDV32444.1"/>
    </source>
</evidence>
<dbReference type="Proteomes" id="UP000007801">
    <property type="component" value="Unassembled WGS sequence"/>
</dbReference>
<dbReference type="GO" id="GO:0010629">
    <property type="term" value="P:negative regulation of gene expression"/>
    <property type="evidence" value="ECO:0007669"/>
    <property type="project" value="EnsemblMetazoa"/>
</dbReference>
<keyword evidence="6" id="KW-1185">Reference proteome</keyword>
<reference evidence="5 6" key="1">
    <citation type="journal article" date="2007" name="Nature">
        <title>Evolution of genes and genomes on the Drosophila phylogeny.</title>
        <authorList>
            <consortium name="Drosophila 12 Genomes Consortium"/>
            <person name="Clark A.G."/>
            <person name="Eisen M.B."/>
            <person name="Smith D.R."/>
            <person name="Bergman C.M."/>
            <person name="Oliver B."/>
            <person name="Markow T.A."/>
            <person name="Kaufman T.C."/>
            <person name="Kellis M."/>
            <person name="Gelbart W."/>
            <person name="Iyer V.N."/>
            <person name="Pollard D.A."/>
            <person name="Sackton T.B."/>
            <person name="Larracuente A.M."/>
            <person name="Singh N.D."/>
            <person name="Abad J.P."/>
            <person name="Abt D.N."/>
            <person name="Adryan B."/>
            <person name="Aguade M."/>
            <person name="Akashi H."/>
            <person name="Anderson W.W."/>
            <person name="Aquadro C.F."/>
            <person name="Ardell D.H."/>
            <person name="Arguello R."/>
            <person name="Artieri C.G."/>
            <person name="Barbash D.A."/>
            <person name="Barker D."/>
            <person name="Barsanti P."/>
            <person name="Batterham P."/>
            <person name="Batzoglou S."/>
            <person name="Begun D."/>
            <person name="Bhutkar A."/>
            <person name="Blanco E."/>
            <person name="Bosak S.A."/>
            <person name="Bradley R.K."/>
            <person name="Brand A.D."/>
            <person name="Brent M.R."/>
            <person name="Brooks A.N."/>
            <person name="Brown R.H."/>
            <person name="Butlin R.K."/>
            <person name="Caggese C."/>
            <person name="Calvi B.R."/>
            <person name="Bernardo de Carvalho A."/>
            <person name="Caspi A."/>
            <person name="Castrezana S."/>
            <person name="Celniker S.E."/>
            <person name="Chang J.L."/>
            <person name="Chapple C."/>
            <person name="Chatterji S."/>
            <person name="Chinwalla A."/>
            <person name="Civetta A."/>
            <person name="Clifton S.W."/>
            <person name="Comeron J.M."/>
            <person name="Costello J.C."/>
            <person name="Coyne J.A."/>
            <person name="Daub J."/>
            <person name="David R.G."/>
            <person name="Delcher A.L."/>
            <person name="Delehaunty K."/>
            <person name="Do C.B."/>
            <person name="Ebling H."/>
            <person name="Edwards K."/>
            <person name="Eickbush T."/>
            <person name="Evans J.D."/>
            <person name="Filipski A."/>
            <person name="Findeiss S."/>
            <person name="Freyhult E."/>
            <person name="Fulton L."/>
            <person name="Fulton R."/>
            <person name="Garcia A.C."/>
            <person name="Gardiner A."/>
            <person name="Garfield D.A."/>
            <person name="Garvin B.E."/>
            <person name="Gibson G."/>
            <person name="Gilbert D."/>
            <person name="Gnerre S."/>
            <person name="Godfrey J."/>
            <person name="Good R."/>
            <person name="Gotea V."/>
            <person name="Gravely B."/>
            <person name="Greenberg A.J."/>
            <person name="Griffiths-Jones S."/>
            <person name="Gross S."/>
            <person name="Guigo R."/>
            <person name="Gustafson E.A."/>
            <person name="Haerty W."/>
            <person name="Hahn M.W."/>
            <person name="Halligan D.L."/>
            <person name="Halpern A.L."/>
            <person name="Halter G.M."/>
            <person name="Han M.V."/>
            <person name="Heger A."/>
            <person name="Hillier L."/>
            <person name="Hinrichs A.S."/>
            <person name="Holmes I."/>
            <person name="Hoskins R.A."/>
            <person name="Hubisz M.J."/>
            <person name="Hultmark D."/>
            <person name="Huntley M.A."/>
            <person name="Jaffe D.B."/>
            <person name="Jagadeeshan S."/>
            <person name="Jeck W.R."/>
            <person name="Johnson J."/>
            <person name="Jones C.D."/>
            <person name="Jordan W.C."/>
            <person name="Karpen G.H."/>
            <person name="Kataoka E."/>
            <person name="Keightley P.D."/>
            <person name="Kheradpour P."/>
            <person name="Kirkness E.F."/>
            <person name="Koerich L.B."/>
            <person name="Kristiansen K."/>
            <person name="Kudrna D."/>
            <person name="Kulathinal R.J."/>
            <person name="Kumar S."/>
            <person name="Kwok R."/>
            <person name="Lander E."/>
            <person name="Langley C.H."/>
            <person name="Lapoint R."/>
            <person name="Lazzaro B.P."/>
            <person name="Lee S.J."/>
            <person name="Levesque L."/>
            <person name="Li R."/>
            <person name="Lin C.F."/>
            <person name="Lin M.F."/>
            <person name="Lindblad-Toh K."/>
            <person name="Llopart A."/>
            <person name="Long M."/>
            <person name="Low L."/>
            <person name="Lozovsky E."/>
            <person name="Lu J."/>
            <person name="Luo M."/>
            <person name="Machado C.A."/>
            <person name="Makalowski W."/>
            <person name="Marzo M."/>
            <person name="Matsuda M."/>
            <person name="Matzkin L."/>
            <person name="McAllister B."/>
            <person name="McBride C.S."/>
            <person name="McKernan B."/>
            <person name="McKernan K."/>
            <person name="Mendez-Lago M."/>
            <person name="Minx P."/>
            <person name="Mollenhauer M.U."/>
            <person name="Montooth K."/>
            <person name="Mount S.M."/>
            <person name="Mu X."/>
            <person name="Myers E."/>
            <person name="Negre B."/>
            <person name="Newfeld S."/>
            <person name="Nielsen R."/>
            <person name="Noor M.A."/>
            <person name="O'Grady P."/>
            <person name="Pachter L."/>
            <person name="Papaceit M."/>
            <person name="Parisi M.J."/>
            <person name="Parisi M."/>
            <person name="Parts L."/>
            <person name="Pedersen J.S."/>
            <person name="Pesole G."/>
            <person name="Phillippy A.M."/>
            <person name="Ponting C.P."/>
            <person name="Pop M."/>
            <person name="Porcelli D."/>
            <person name="Powell J.R."/>
            <person name="Prohaska S."/>
            <person name="Pruitt K."/>
            <person name="Puig M."/>
            <person name="Quesneville H."/>
            <person name="Ram K.R."/>
            <person name="Rand D."/>
            <person name="Rasmussen M.D."/>
            <person name="Reed L.K."/>
            <person name="Reenan R."/>
            <person name="Reily A."/>
            <person name="Remington K.A."/>
            <person name="Rieger T.T."/>
            <person name="Ritchie M.G."/>
            <person name="Robin C."/>
            <person name="Rogers Y.H."/>
            <person name="Rohde C."/>
            <person name="Rozas J."/>
            <person name="Rubenfield M.J."/>
            <person name="Ruiz A."/>
            <person name="Russo S."/>
            <person name="Salzberg S.L."/>
            <person name="Sanchez-Gracia A."/>
            <person name="Saranga D.J."/>
            <person name="Sato H."/>
            <person name="Schaeffer S.W."/>
            <person name="Schatz M.C."/>
            <person name="Schlenke T."/>
            <person name="Schwartz R."/>
            <person name="Segarra C."/>
            <person name="Singh R.S."/>
            <person name="Sirot L."/>
            <person name="Sirota M."/>
            <person name="Sisneros N.B."/>
            <person name="Smith C.D."/>
            <person name="Smith T.F."/>
            <person name="Spieth J."/>
            <person name="Stage D.E."/>
            <person name="Stark A."/>
            <person name="Stephan W."/>
            <person name="Strausberg R.L."/>
            <person name="Strempel S."/>
            <person name="Sturgill D."/>
            <person name="Sutton G."/>
            <person name="Sutton G.G."/>
            <person name="Tao W."/>
            <person name="Teichmann S."/>
            <person name="Tobari Y.N."/>
            <person name="Tomimura Y."/>
            <person name="Tsolas J.M."/>
            <person name="Valente V.L."/>
            <person name="Venter E."/>
            <person name="Venter J.C."/>
            <person name="Vicario S."/>
            <person name="Vieira F.G."/>
            <person name="Vilella A.J."/>
            <person name="Villasante A."/>
            <person name="Walenz B."/>
            <person name="Wang J."/>
            <person name="Wasserman M."/>
            <person name="Watts T."/>
            <person name="Wilson D."/>
            <person name="Wilson R.K."/>
            <person name="Wing R.A."/>
            <person name="Wolfner M.F."/>
            <person name="Wong A."/>
            <person name="Wong G.K."/>
            <person name="Wu C.I."/>
            <person name="Wu G."/>
            <person name="Yamamoto D."/>
            <person name="Yang H.P."/>
            <person name="Yang S.P."/>
            <person name="Yorke J.A."/>
            <person name="Yoshida K."/>
            <person name="Zdobnov E."/>
            <person name="Zhang P."/>
            <person name="Zhang Y."/>
            <person name="Zimin A.V."/>
            <person name="Baldwin J."/>
            <person name="Abdouelleil A."/>
            <person name="Abdulkadir J."/>
            <person name="Abebe A."/>
            <person name="Abera B."/>
            <person name="Abreu J."/>
            <person name="Acer S.C."/>
            <person name="Aftuck L."/>
            <person name="Alexander A."/>
            <person name="An P."/>
            <person name="Anderson E."/>
            <person name="Anderson S."/>
            <person name="Arachi H."/>
            <person name="Azer M."/>
            <person name="Bachantsang P."/>
            <person name="Barry A."/>
            <person name="Bayul T."/>
            <person name="Berlin A."/>
            <person name="Bessette D."/>
            <person name="Bloom T."/>
            <person name="Blye J."/>
            <person name="Boguslavskiy L."/>
            <person name="Bonnet C."/>
            <person name="Boukhgalter B."/>
            <person name="Bourzgui I."/>
            <person name="Brown A."/>
            <person name="Cahill P."/>
            <person name="Channer S."/>
            <person name="Cheshatsang Y."/>
            <person name="Chuda L."/>
            <person name="Citroen M."/>
            <person name="Collymore A."/>
            <person name="Cooke P."/>
            <person name="Costello M."/>
            <person name="D'Aco K."/>
            <person name="Daza R."/>
            <person name="De Haan G."/>
            <person name="DeGray S."/>
            <person name="DeMaso C."/>
            <person name="Dhargay N."/>
            <person name="Dooley K."/>
            <person name="Dooley E."/>
            <person name="Doricent M."/>
            <person name="Dorje P."/>
            <person name="Dorjee K."/>
            <person name="Dupes A."/>
            <person name="Elong R."/>
            <person name="Falk J."/>
            <person name="Farina A."/>
            <person name="Faro S."/>
            <person name="Ferguson D."/>
            <person name="Fisher S."/>
            <person name="Foley C.D."/>
            <person name="Franke A."/>
            <person name="Friedrich D."/>
            <person name="Gadbois L."/>
            <person name="Gearin G."/>
            <person name="Gearin C.R."/>
            <person name="Giannoukos G."/>
            <person name="Goode T."/>
            <person name="Graham J."/>
            <person name="Grandbois E."/>
            <person name="Grewal S."/>
            <person name="Gyaltsen K."/>
            <person name="Hafez N."/>
            <person name="Hagos B."/>
            <person name="Hall J."/>
            <person name="Henson C."/>
            <person name="Hollinger A."/>
            <person name="Honan T."/>
            <person name="Huard M.D."/>
            <person name="Hughes L."/>
            <person name="Hurhula B."/>
            <person name="Husby M.E."/>
            <person name="Kamat A."/>
            <person name="Kanga B."/>
            <person name="Kashin S."/>
            <person name="Khazanovich D."/>
            <person name="Kisner P."/>
            <person name="Lance K."/>
            <person name="Lara M."/>
            <person name="Lee W."/>
            <person name="Lennon N."/>
            <person name="Letendre F."/>
            <person name="LeVine R."/>
            <person name="Lipovsky A."/>
            <person name="Liu X."/>
            <person name="Liu J."/>
            <person name="Liu S."/>
            <person name="Lokyitsang T."/>
            <person name="Lokyitsang Y."/>
            <person name="Lubonja R."/>
            <person name="Lui A."/>
            <person name="MacDonald P."/>
            <person name="Magnisalis V."/>
            <person name="Maru K."/>
            <person name="Matthews C."/>
            <person name="McCusker W."/>
            <person name="McDonough S."/>
            <person name="Mehta T."/>
            <person name="Meldrim J."/>
            <person name="Meneus L."/>
            <person name="Mihai O."/>
            <person name="Mihalev A."/>
            <person name="Mihova T."/>
            <person name="Mittelman R."/>
            <person name="Mlenga V."/>
            <person name="Montmayeur A."/>
            <person name="Mulrain L."/>
            <person name="Navidi A."/>
            <person name="Naylor J."/>
            <person name="Negash T."/>
            <person name="Nguyen T."/>
            <person name="Nguyen N."/>
            <person name="Nicol R."/>
            <person name="Norbu C."/>
            <person name="Norbu N."/>
            <person name="Novod N."/>
            <person name="O'Neill B."/>
            <person name="Osman S."/>
            <person name="Markiewicz E."/>
            <person name="Oyono O.L."/>
            <person name="Patti C."/>
            <person name="Phunkhang P."/>
            <person name="Pierre F."/>
            <person name="Priest M."/>
            <person name="Raghuraman S."/>
            <person name="Rege F."/>
            <person name="Reyes R."/>
            <person name="Rise C."/>
            <person name="Rogov P."/>
            <person name="Ross K."/>
            <person name="Ryan E."/>
            <person name="Settipalli S."/>
            <person name="Shea T."/>
            <person name="Sherpa N."/>
            <person name="Shi L."/>
            <person name="Shih D."/>
            <person name="Sparrow T."/>
            <person name="Spaulding J."/>
            <person name="Stalker J."/>
            <person name="Stange-Thomann N."/>
            <person name="Stavropoulos S."/>
            <person name="Stone C."/>
            <person name="Strader C."/>
            <person name="Tesfaye S."/>
            <person name="Thomson T."/>
            <person name="Thoulutsang Y."/>
            <person name="Thoulutsang D."/>
            <person name="Topham K."/>
            <person name="Topping I."/>
            <person name="Tsamla T."/>
            <person name="Vassiliev H."/>
            <person name="Vo A."/>
            <person name="Wangchuk T."/>
            <person name="Wangdi T."/>
            <person name="Weiand M."/>
            <person name="Wilkinson J."/>
            <person name="Wilson A."/>
            <person name="Yadav S."/>
            <person name="Young G."/>
            <person name="Yu Q."/>
            <person name="Zembek L."/>
            <person name="Zhong D."/>
            <person name="Zimmer A."/>
            <person name="Zwirko Z."/>
            <person name="Jaffe D.B."/>
            <person name="Alvarez P."/>
            <person name="Brockman W."/>
            <person name="Butler J."/>
            <person name="Chin C."/>
            <person name="Gnerre S."/>
            <person name="Grabherr M."/>
            <person name="Kleber M."/>
            <person name="Mauceli E."/>
            <person name="MacCallum I."/>
        </authorList>
    </citation>
    <scope>NUCLEOTIDE SEQUENCE [LARGE SCALE GENOMIC DNA]</scope>
    <source>
        <strain evidence="6">Tucson 14024-0371.13</strain>
    </source>
</reference>
<dbReference type="InterPro" id="IPR046757">
    <property type="entry name" value="YL1_N"/>
</dbReference>
<dbReference type="KEGG" id="dan:6498640"/>
<dbReference type="STRING" id="7217.B3MJY9"/>
<dbReference type="GO" id="GO:0035267">
    <property type="term" value="C:NuA4 histone acetyltransferase complex"/>
    <property type="evidence" value="ECO:0007669"/>
    <property type="project" value="EnsemblMetazoa"/>
</dbReference>
<name>B3MJY9_DROAN</name>
<evidence type="ECO:0000313" key="6">
    <source>
        <dbReference type="Proteomes" id="UP000007801"/>
    </source>
</evidence>
<feature type="compositionally biased region" description="Acidic residues" evidence="3">
    <location>
        <begin position="36"/>
        <end position="72"/>
    </location>
</feature>
<dbReference type="OrthoDB" id="78296at2759"/>
<dbReference type="Pfam" id="PF05764">
    <property type="entry name" value="YL1"/>
    <property type="match status" value="1"/>
</dbReference>
<feature type="compositionally biased region" description="Basic residues" evidence="3">
    <location>
        <begin position="1"/>
        <end position="11"/>
    </location>
</feature>
<dbReference type="AlphaFoldDB" id="B3MJY9"/>
<dbReference type="Pfam" id="PF08265">
    <property type="entry name" value="YL1_C"/>
    <property type="match status" value="1"/>
</dbReference>
<sequence length="353" mass="40856">MAASRSRRHNAGNKIAKLLDEEEEDDFYKTSYGGFQDEEEDKEYEQKDEEEDVVDSDFSIDEQDEPVSDQEEAPEKKRKRGGVNTKAYKETKPMAKKETKPVPALHKKRAGGGVVKRRVLPRFTVLDSGRKSIRTSTAIKTQATKIRLKEMDDARKRKKKKVRVEDYMPTQEELLEEAKITEEENIKSLEKFQKMELEKKKTRPTKRTFTGPTIRYHSLTMPVLRKPTRGAVLSDTKDVKETTAKCERTFVTVDNDFNDKVFQSIFRPKILPKASNGICPITRLPARYFDPVTQQPYYSIQAFKILREAYYMQLEQQGNGSDQPELAKWLEWRKMVKENRIKAATAATKTGDN</sequence>
<dbReference type="PANTHER" id="PTHR13275">
    <property type="entry name" value="YL-1 PROTEIN TRANSCRIPTION FACTOR-LIKE 1"/>
    <property type="match status" value="1"/>
</dbReference>
<comment type="similarity">
    <text evidence="1">Belongs to the VPS72/YL1 family.</text>
</comment>
<protein>
    <recommendedName>
        <fullName evidence="2">Vacuolar protein sorting-associated protein 72 homolog</fullName>
    </recommendedName>
</protein>
<dbReference type="CTD" id="34516"/>
<evidence type="ECO:0000256" key="2">
    <source>
        <dbReference type="ARBA" id="ARBA00020000"/>
    </source>
</evidence>
<dbReference type="GO" id="GO:0005634">
    <property type="term" value="C:nucleus"/>
    <property type="evidence" value="ECO:0007669"/>
    <property type="project" value="EnsemblMetazoa"/>
</dbReference>
<gene>
    <name evidence="5" type="primary">Dana\GF15835</name>
    <name evidence="5" type="synonym">dana_GLEANR_16598</name>
    <name evidence="5" type="ORF">GF15835</name>
</gene>
<dbReference type="eggNOG" id="KOG2897">
    <property type="taxonomic scope" value="Eukaryota"/>
</dbReference>
<feature type="region of interest" description="Disordered" evidence="3">
    <location>
        <begin position="1"/>
        <end position="111"/>
    </location>
</feature>